<dbReference type="InterPro" id="IPR001995">
    <property type="entry name" value="Peptidase_A2_cat"/>
</dbReference>
<keyword evidence="2" id="KW-0808">Transferase</keyword>
<keyword evidence="4" id="KW-0540">Nuclease</keyword>
<dbReference type="InterPro" id="IPR018061">
    <property type="entry name" value="Retropepsins"/>
</dbReference>
<dbReference type="PROSITE" id="PS50175">
    <property type="entry name" value="ASP_PROT_RETROV"/>
    <property type="match status" value="1"/>
</dbReference>
<dbReference type="SUPFAM" id="SSF50630">
    <property type="entry name" value="Acid proteases"/>
    <property type="match status" value="1"/>
</dbReference>
<keyword evidence="1" id="KW-0645">Protease</keyword>
<dbReference type="Gene3D" id="3.30.70.270">
    <property type="match status" value="1"/>
</dbReference>
<dbReference type="InterPro" id="IPR001584">
    <property type="entry name" value="Integrase_cat-core"/>
</dbReference>
<dbReference type="Pfam" id="PF17919">
    <property type="entry name" value="RT_RNaseH_2"/>
    <property type="match status" value="1"/>
</dbReference>
<evidence type="ECO:0000256" key="6">
    <source>
        <dbReference type="ARBA" id="ARBA00022801"/>
    </source>
</evidence>
<dbReference type="GO" id="GO:0003676">
    <property type="term" value="F:nucleic acid binding"/>
    <property type="evidence" value="ECO:0007669"/>
    <property type="project" value="InterPro"/>
</dbReference>
<dbReference type="GO" id="GO:0004519">
    <property type="term" value="F:endonuclease activity"/>
    <property type="evidence" value="ECO:0007669"/>
    <property type="project" value="UniProtKB-KW"/>
</dbReference>
<reference evidence="9" key="1">
    <citation type="submission" date="2020-04" db="EMBL/GenBank/DDBJ databases">
        <authorList>
            <person name="Alioto T."/>
            <person name="Alioto T."/>
            <person name="Gomez Garrido J."/>
        </authorList>
    </citation>
    <scope>NUCLEOTIDE SEQUENCE</scope>
    <source>
        <strain evidence="9">A484AB</strain>
    </source>
</reference>
<evidence type="ECO:0000256" key="4">
    <source>
        <dbReference type="ARBA" id="ARBA00022722"/>
    </source>
</evidence>
<evidence type="ECO:0000256" key="2">
    <source>
        <dbReference type="ARBA" id="ARBA00022679"/>
    </source>
</evidence>
<keyword evidence="7" id="KW-0695">RNA-directed DNA polymerase</keyword>
<evidence type="ECO:0000313" key="10">
    <source>
        <dbReference type="Proteomes" id="UP001152795"/>
    </source>
</evidence>
<dbReference type="InterPro" id="IPR021109">
    <property type="entry name" value="Peptidase_aspartic_dom_sf"/>
</dbReference>
<dbReference type="EMBL" id="CACRXK020028898">
    <property type="protein sequence ID" value="CAB4041771.1"/>
    <property type="molecule type" value="Genomic_DNA"/>
</dbReference>
<dbReference type="GO" id="GO:0006508">
    <property type="term" value="P:proteolysis"/>
    <property type="evidence" value="ECO:0007669"/>
    <property type="project" value="UniProtKB-KW"/>
</dbReference>
<dbReference type="InterPro" id="IPR041577">
    <property type="entry name" value="RT_RNaseH_2"/>
</dbReference>
<keyword evidence="10" id="KW-1185">Reference proteome</keyword>
<dbReference type="AlphaFoldDB" id="A0A6S7KGC0"/>
<dbReference type="InterPro" id="IPR000477">
    <property type="entry name" value="RT_dom"/>
</dbReference>
<evidence type="ECO:0000313" key="9">
    <source>
        <dbReference type="EMBL" id="CAB4041771.1"/>
    </source>
</evidence>
<keyword evidence="6" id="KW-0378">Hydrolase</keyword>
<organism evidence="9 10">
    <name type="scientific">Paramuricea clavata</name>
    <name type="common">Red gorgonian</name>
    <name type="synonym">Violescent sea-whip</name>
    <dbReference type="NCBI Taxonomy" id="317549"/>
    <lineage>
        <taxon>Eukaryota</taxon>
        <taxon>Metazoa</taxon>
        <taxon>Cnidaria</taxon>
        <taxon>Anthozoa</taxon>
        <taxon>Octocorallia</taxon>
        <taxon>Malacalcyonacea</taxon>
        <taxon>Plexauridae</taxon>
        <taxon>Paramuricea</taxon>
    </lineage>
</organism>
<keyword evidence="5" id="KW-0255">Endonuclease</keyword>
<dbReference type="GO" id="GO:0015074">
    <property type="term" value="P:DNA integration"/>
    <property type="evidence" value="ECO:0007669"/>
    <property type="project" value="InterPro"/>
</dbReference>
<dbReference type="CDD" id="cd00303">
    <property type="entry name" value="retropepsin_like"/>
    <property type="match status" value="1"/>
</dbReference>
<evidence type="ECO:0000256" key="7">
    <source>
        <dbReference type="ARBA" id="ARBA00022918"/>
    </source>
</evidence>
<dbReference type="Pfam" id="PF22938">
    <property type="entry name" value="Integrase_p58_C"/>
    <property type="match status" value="1"/>
</dbReference>
<dbReference type="InterPro" id="IPR036397">
    <property type="entry name" value="RNaseH_sf"/>
</dbReference>
<accession>A0A6S7KGC0</accession>
<evidence type="ECO:0000256" key="5">
    <source>
        <dbReference type="ARBA" id="ARBA00022759"/>
    </source>
</evidence>
<proteinExistence type="predicted"/>
<keyword evidence="3" id="KW-0548">Nucleotidyltransferase</keyword>
<dbReference type="InterPro" id="IPR054465">
    <property type="entry name" value="Integrase_p58-like_C"/>
</dbReference>
<dbReference type="GO" id="GO:0004190">
    <property type="term" value="F:aspartic-type endopeptidase activity"/>
    <property type="evidence" value="ECO:0007669"/>
    <property type="project" value="InterPro"/>
</dbReference>
<protein>
    <submittedName>
        <fullName evidence="9">Transposon Ty3-G Gag-Pol poly</fullName>
    </submittedName>
</protein>
<dbReference type="Gene3D" id="2.40.70.10">
    <property type="entry name" value="Acid Proteases"/>
    <property type="match status" value="1"/>
</dbReference>
<dbReference type="FunFam" id="3.10.10.10:FF:000007">
    <property type="entry name" value="Retrovirus-related Pol polyprotein from transposon 17.6-like Protein"/>
    <property type="match status" value="1"/>
</dbReference>
<dbReference type="Gene3D" id="3.30.420.10">
    <property type="entry name" value="Ribonuclease H-like superfamily/Ribonuclease H"/>
    <property type="match status" value="1"/>
</dbReference>
<evidence type="ECO:0000256" key="1">
    <source>
        <dbReference type="ARBA" id="ARBA00022670"/>
    </source>
</evidence>
<dbReference type="InterPro" id="IPR012337">
    <property type="entry name" value="RNaseH-like_sf"/>
</dbReference>
<sequence>MALPIHCIQPTGVFIEARIEGREQKCLVDEGASVSLVSRQLVPGPLTPCSLKARGIGGEELQVLGQAKLQFQLGKDTFVHSFVAVGMTNTCILGADFLKASKMLSWPGGNVPLVVELTTPSVNKLSVLLENYADVFVNGPNDPLGCTRDTEHLIDMGDSLPIKQRPYRIPVHLQTVVNQQVAEMLERGLIRSSTSPWSSPIVLASKKDGNYRFCVDFCRVNSVTKKDAQPMPQSDDILDQLGGARCFSTLDLASGYWQVPLREEDREKTAFSVGVNHYEFTVMPFGLTNAPATFQRMMSTILKRVKGYLVFLDDIIIFADTWEEHHLILEEVLGRIRAAGLNSKGRSASLGNHRHGVLLPALCQQFMTSQKVNRNSAVLALPNFSIPFTIYTDASDVDLGAVLAQRIGSREHVIAYASRALTSAEKNYSTTEKELAFVDQGRNFESDLMKKVMQLLGVKKLRTSPYHPQTDGQVERFNRTLKGILTSYVNDDHNDWDIHLQLALLAYRTSIHRSSGVSPFKTVYGREAVSPLTLIDGENMSTRGLSGNYCDELEQTLRKVHKHVANNISLAQKRQKEDYDRATKVESTQLKPGDRVWLNSKAIPKGKSRKFHQEWTGPYEVLRQLGRVNYHIKPEVGKAKTKVVHQNRLKRLESRSNSELPKINELNEPVITHHEEEQLTVPQETPTTVRGLRRSTRVRRQPDRYQDFTLEDVEIEDALF</sequence>
<dbReference type="PANTHER" id="PTHR37984:SF5">
    <property type="entry name" value="PROTEIN NYNRIN-LIKE"/>
    <property type="match status" value="1"/>
</dbReference>
<dbReference type="GO" id="GO:0003964">
    <property type="term" value="F:RNA-directed DNA polymerase activity"/>
    <property type="evidence" value="ECO:0007669"/>
    <property type="project" value="UniProtKB-KW"/>
</dbReference>
<evidence type="ECO:0000256" key="3">
    <source>
        <dbReference type="ARBA" id="ARBA00022695"/>
    </source>
</evidence>
<dbReference type="Gene3D" id="3.10.10.10">
    <property type="entry name" value="HIV Type 1 Reverse Transcriptase, subunit A, domain 1"/>
    <property type="match status" value="1"/>
</dbReference>
<dbReference type="Proteomes" id="UP001152795">
    <property type="component" value="Unassembled WGS sequence"/>
</dbReference>
<name>A0A6S7KGC0_PARCT</name>
<gene>
    <name evidence="9" type="ORF">PACLA_8A040666</name>
</gene>
<dbReference type="Pfam" id="PF00077">
    <property type="entry name" value="RVP"/>
    <property type="match status" value="1"/>
</dbReference>
<dbReference type="Pfam" id="PF00078">
    <property type="entry name" value="RVT_1"/>
    <property type="match status" value="1"/>
</dbReference>
<dbReference type="PROSITE" id="PS50994">
    <property type="entry name" value="INTEGRASE"/>
    <property type="match status" value="1"/>
</dbReference>
<dbReference type="InterPro" id="IPR043128">
    <property type="entry name" value="Rev_trsase/Diguanyl_cyclase"/>
</dbReference>
<dbReference type="PANTHER" id="PTHR37984">
    <property type="entry name" value="PROTEIN CBG26694"/>
    <property type="match status" value="1"/>
</dbReference>
<dbReference type="InterPro" id="IPR050951">
    <property type="entry name" value="Retrovirus_Pol_polyprotein"/>
</dbReference>
<dbReference type="InterPro" id="IPR043502">
    <property type="entry name" value="DNA/RNA_pol_sf"/>
</dbReference>
<dbReference type="OrthoDB" id="6515931at2759"/>
<dbReference type="CDD" id="cd01647">
    <property type="entry name" value="RT_LTR"/>
    <property type="match status" value="1"/>
</dbReference>
<dbReference type="SUPFAM" id="SSF53098">
    <property type="entry name" value="Ribonuclease H-like"/>
    <property type="match status" value="1"/>
</dbReference>
<comment type="caution">
    <text evidence="9">The sequence shown here is derived from an EMBL/GenBank/DDBJ whole genome shotgun (WGS) entry which is preliminary data.</text>
</comment>
<keyword evidence="8" id="KW-0511">Multifunctional enzyme</keyword>
<dbReference type="SUPFAM" id="SSF56672">
    <property type="entry name" value="DNA/RNA polymerases"/>
    <property type="match status" value="1"/>
</dbReference>
<evidence type="ECO:0000256" key="8">
    <source>
        <dbReference type="ARBA" id="ARBA00023268"/>
    </source>
</evidence>
<dbReference type="PROSITE" id="PS50878">
    <property type="entry name" value="RT_POL"/>
    <property type="match status" value="1"/>
</dbReference>